<dbReference type="AlphaFoldDB" id="S3K075"/>
<evidence type="ECO:0000256" key="1">
    <source>
        <dbReference type="ARBA" id="ARBA00022500"/>
    </source>
</evidence>
<dbReference type="GO" id="GO:0005886">
    <property type="term" value="C:plasma membrane"/>
    <property type="evidence" value="ECO:0007669"/>
    <property type="project" value="TreeGrafter"/>
</dbReference>
<dbReference type="GO" id="GO:0007165">
    <property type="term" value="P:signal transduction"/>
    <property type="evidence" value="ECO:0007669"/>
    <property type="project" value="UniProtKB-KW"/>
</dbReference>
<comment type="caution">
    <text evidence="7">The sequence shown here is derived from an EMBL/GenBank/DDBJ whole genome shotgun (WGS) entry which is preliminary data.</text>
</comment>
<dbReference type="RefSeq" id="WP_016525521.1">
    <property type="nucleotide sequence ID" value="NZ_KE332518.1"/>
</dbReference>
<sequence>MKMRMRAALLLPLYLSFFAVLSSANAQNFTVKNGQIDLTRWNPSSDATLELKGEWGFFWEELLQTSKPAPDFVTVPDVWTAKSKNGKNYPSFGYATYTLKVLLPKDASNLALHIKQPMTAVKVFANGKELGEIGKVGKTKKSYTPAAKTRNFPLPYDSSELDIVIQVANFDYTRSGLYNTVQIGKNQALTASVLNSAVFDAILFGFAFALGIYHLILFLFRRKETSLFAFSLFVFTVALRMLATNSLIGSEVFGFSWYANIRIEYFTFAVVIVPVLFYLRVLYKDEVNKTVLLICTAECAVYALITLFTPASFFTSLLLYHQIVSLIEAVYVIGIIVLLIKRKRNGYAFILAGFFALIVSSVLDLLSGMMIIRFPTMLPIGLTVFLIVQSIALAWKSHIEQRNSEQTSAKLADYSEKLKLLFGEIKNAASDLTKGDAVLSSSMQKANESFDKISDYVDSVLNEISVQQETLGESEKTTGQLNEFLDGLNVQIAEQSSKSKNAVNNLSELVQNTKVLTEKFQLIEENFKNISDASEKGKTNLSKMAQIIDEITTGSSLLLETNALITQIAEQTNLLAMNAAIEAAHAGEAGKGFAVVAEEIRSLAEKSSEEADSTGKIIKKITEAIDDSASAAGVLEESFANITEKVNGFKTVLAEISNFFVQTNSQSASMEGSLKTVLAEMDALQNENDTLIDTRQRSARGFNRLTEATEKVNSEIDSMIKSITELIDTFEQTKTAQQGTRETVLRLKNLMSDNEAIQKESETPAV</sequence>
<dbReference type="Gene3D" id="2.60.120.260">
    <property type="entry name" value="Galactose-binding domain-like"/>
    <property type="match status" value="1"/>
</dbReference>
<keyword evidence="4" id="KW-0472">Membrane</keyword>
<feature type="transmembrane region" description="Helical" evidence="4">
    <location>
        <begin position="263"/>
        <end position="283"/>
    </location>
</feature>
<feature type="domain" description="Methyl-accepting transducer" evidence="6">
    <location>
        <begin position="470"/>
        <end position="703"/>
    </location>
</feature>
<protein>
    <recommendedName>
        <fullName evidence="6">Methyl-accepting transducer domain-containing protein</fullName>
    </recommendedName>
</protein>
<organism evidence="7 8">
    <name type="scientific">Treponema maltophilum ATCC 51939</name>
    <dbReference type="NCBI Taxonomy" id="1125699"/>
    <lineage>
        <taxon>Bacteria</taxon>
        <taxon>Pseudomonadati</taxon>
        <taxon>Spirochaetota</taxon>
        <taxon>Spirochaetia</taxon>
        <taxon>Spirochaetales</taxon>
        <taxon>Treponemataceae</taxon>
        <taxon>Treponema</taxon>
    </lineage>
</organism>
<keyword evidence="1" id="KW-0145">Chemotaxis</keyword>
<dbReference type="HOGENOM" id="CLU_020312_0_0_12"/>
<feature type="transmembrane region" description="Helical" evidence="4">
    <location>
        <begin position="227"/>
        <end position="243"/>
    </location>
</feature>
<reference evidence="7 8" key="1">
    <citation type="submission" date="2013-04" db="EMBL/GenBank/DDBJ databases">
        <title>The Genome Sequence of Treponema maltophilum ATCC 51939.</title>
        <authorList>
            <consortium name="The Broad Institute Genomics Platform"/>
            <person name="Earl A."/>
            <person name="Ward D."/>
            <person name="Feldgarden M."/>
            <person name="Gevers D."/>
            <person name="Leonetti C."/>
            <person name="Blanton J.M."/>
            <person name="Dewhirst F.E."/>
            <person name="Izard J."/>
            <person name="Walker B."/>
            <person name="Young S."/>
            <person name="Zeng Q."/>
            <person name="Gargeya S."/>
            <person name="Fitzgerald M."/>
            <person name="Haas B."/>
            <person name="Abouelleil A."/>
            <person name="Allen A.W."/>
            <person name="Alvarado L."/>
            <person name="Arachchi H.M."/>
            <person name="Berlin A.M."/>
            <person name="Chapman S.B."/>
            <person name="Gainer-Dewar J."/>
            <person name="Goldberg J."/>
            <person name="Griggs A."/>
            <person name="Gujja S."/>
            <person name="Hansen M."/>
            <person name="Howarth C."/>
            <person name="Imamovic A."/>
            <person name="Ireland A."/>
            <person name="Larimer J."/>
            <person name="McCowan C."/>
            <person name="Murphy C."/>
            <person name="Pearson M."/>
            <person name="Poon T.W."/>
            <person name="Priest M."/>
            <person name="Roberts A."/>
            <person name="Saif S."/>
            <person name="Shea T."/>
            <person name="Sisk P."/>
            <person name="Sykes S."/>
            <person name="Wortman J."/>
            <person name="Nusbaum C."/>
            <person name="Birren B."/>
        </authorList>
    </citation>
    <scope>NUCLEOTIDE SEQUENCE [LARGE SCALE GENOMIC DNA]</scope>
    <source>
        <strain evidence="7 8">ATCC 51939</strain>
    </source>
</reference>
<dbReference type="InterPro" id="IPR051310">
    <property type="entry name" value="MCP_chemotaxis"/>
</dbReference>
<dbReference type="InterPro" id="IPR008979">
    <property type="entry name" value="Galactose-bd-like_sf"/>
</dbReference>
<keyword evidence="5" id="KW-0732">Signal</keyword>
<dbReference type="PATRIC" id="fig|1125699.3.peg.1256"/>
<dbReference type="Pfam" id="PF00015">
    <property type="entry name" value="MCPsignal"/>
    <property type="match status" value="1"/>
</dbReference>
<evidence type="ECO:0000256" key="5">
    <source>
        <dbReference type="SAM" id="SignalP"/>
    </source>
</evidence>
<dbReference type="SUPFAM" id="SSF49785">
    <property type="entry name" value="Galactose-binding domain-like"/>
    <property type="match status" value="1"/>
</dbReference>
<proteinExistence type="inferred from homology"/>
<name>S3K075_TREMA</name>
<dbReference type="PANTHER" id="PTHR43531">
    <property type="entry name" value="PROTEIN ICFG"/>
    <property type="match status" value="1"/>
</dbReference>
<dbReference type="GO" id="GO:0004888">
    <property type="term" value="F:transmembrane signaling receptor activity"/>
    <property type="evidence" value="ECO:0007669"/>
    <property type="project" value="TreeGrafter"/>
</dbReference>
<accession>S3K075</accession>
<dbReference type="PANTHER" id="PTHR43531:SF11">
    <property type="entry name" value="METHYL-ACCEPTING CHEMOTAXIS PROTEIN 3"/>
    <property type="match status" value="1"/>
</dbReference>
<evidence type="ECO:0000313" key="8">
    <source>
        <dbReference type="Proteomes" id="UP000014541"/>
    </source>
</evidence>
<dbReference type="SMART" id="SM00283">
    <property type="entry name" value="MA"/>
    <property type="match status" value="1"/>
</dbReference>
<dbReference type="InterPro" id="IPR004089">
    <property type="entry name" value="MCPsignal_dom"/>
</dbReference>
<evidence type="ECO:0000256" key="3">
    <source>
        <dbReference type="PROSITE-ProRule" id="PRU00284"/>
    </source>
</evidence>
<gene>
    <name evidence="7" type="ORF">HMPREF9194_01236</name>
</gene>
<dbReference type="PROSITE" id="PS50111">
    <property type="entry name" value="CHEMOTAXIS_TRANSDUC_2"/>
    <property type="match status" value="1"/>
</dbReference>
<feature type="transmembrane region" description="Helical" evidence="4">
    <location>
        <begin position="201"/>
        <end position="220"/>
    </location>
</feature>
<evidence type="ECO:0000313" key="7">
    <source>
        <dbReference type="EMBL" id="EPF30910.1"/>
    </source>
</evidence>
<feature type="signal peptide" evidence="5">
    <location>
        <begin position="1"/>
        <end position="26"/>
    </location>
</feature>
<keyword evidence="3" id="KW-0807">Transducer</keyword>
<dbReference type="InterPro" id="IPR011623">
    <property type="entry name" value="7TMR_DISM_rcpt_extracell_dom1"/>
</dbReference>
<dbReference type="GO" id="GO:0006935">
    <property type="term" value="P:chemotaxis"/>
    <property type="evidence" value="ECO:0007669"/>
    <property type="project" value="UniProtKB-KW"/>
</dbReference>
<dbReference type="Gene3D" id="1.10.287.950">
    <property type="entry name" value="Methyl-accepting chemotaxis protein"/>
    <property type="match status" value="1"/>
</dbReference>
<evidence type="ECO:0000256" key="4">
    <source>
        <dbReference type="SAM" id="Phobius"/>
    </source>
</evidence>
<dbReference type="Proteomes" id="UP000014541">
    <property type="component" value="Unassembled WGS sequence"/>
</dbReference>
<dbReference type="EMBL" id="ATFF01000006">
    <property type="protein sequence ID" value="EPF30910.1"/>
    <property type="molecule type" value="Genomic_DNA"/>
</dbReference>
<comment type="similarity">
    <text evidence="2">Belongs to the methyl-accepting chemotaxis (MCP) protein family.</text>
</comment>
<evidence type="ECO:0000259" key="6">
    <source>
        <dbReference type="PROSITE" id="PS50111"/>
    </source>
</evidence>
<feature type="transmembrane region" description="Helical" evidence="4">
    <location>
        <begin position="347"/>
        <end position="372"/>
    </location>
</feature>
<feature type="transmembrane region" description="Helical" evidence="4">
    <location>
        <begin position="290"/>
        <end position="313"/>
    </location>
</feature>
<dbReference type="Pfam" id="PF07695">
    <property type="entry name" value="7TMR-DISM_7TM"/>
    <property type="match status" value="1"/>
</dbReference>
<feature type="chain" id="PRO_5004510990" description="Methyl-accepting transducer domain-containing protein" evidence="5">
    <location>
        <begin position="27"/>
        <end position="766"/>
    </location>
</feature>
<feature type="transmembrane region" description="Helical" evidence="4">
    <location>
        <begin position="319"/>
        <end position="340"/>
    </location>
</feature>
<keyword evidence="4" id="KW-0812">Transmembrane</keyword>
<dbReference type="STRING" id="1125699.HMPREF9194_01236"/>
<dbReference type="eggNOG" id="COG0840">
    <property type="taxonomic scope" value="Bacteria"/>
</dbReference>
<keyword evidence="8" id="KW-1185">Reference proteome</keyword>
<dbReference type="SUPFAM" id="SSF58104">
    <property type="entry name" value="Methyl-accepting chemotaxis protein (MCP) signaling domain"/>
    <property type="match status" value="1"/>
</dbReference>
<keyword evidence="4" id="KW-1133">Transmembrane helix</keyword>
<evidence type="ECO:0000256" key="2">
    <source>
        <dbReference type="ARBA" id="ARBA00029447"/>
    </source>
</evidence>